<dbReference type="AlphaFoldDB" id="A0A124GMV1"/>
<keyword evidence="1" id="KW-0496">Mitochondrion</keyword>
<sequence>MKNFEAMRKIPGNRTEDVERPFLLIYRKSLQQSMSILKDSFIFSPTIRVFVPKPNSTDKRQGKKQRIKKEILLKAITNVLEDIF</sequence>
<reference evidence="1" key="1">
    <citation type="journal article" date="2015" name="Genome Biol. Evol.">
        <title>Organellar Genomes of White Spruce (Picea glauca): Assembly and Annotation.</title>
        <authorList>
            <person name="Jackman S.D."/>
            <person name="Warren R.L."/>
            <person name="Gibb E.A."/>
            <person name="Vandervalk B.P."/>
            <person name="Mohamadi H."/>
            <person name="Chu J."/>
            <person name="Raymond A."/>
            <person name="Pleasance S."/>
            <person name="Coope R."/>
            <person name="Wildung M.R."/>
            <person name="Ritland C.E."/>
            <person name="Bousquet J."/>
            <person name="Jones S.J."/>
            <person name="Bohlmann J."/>
            <person name="Birol I."/>
        </authorList>
    </citation>
    <scope>NUCLEOTIDE SEQUENCE [LARGE SCALE GENOMIC DNA]</scope>
    <source>
        <tissue evidence="1">Flushing bud</tissue>
    </source>
</reference>
<comment type="caution">
    <text evidence="1">The sequence shown here is derived from an EMBL/GenBank/DDBJ whole genome shotgun (WGS) entry which is preliminary data.</text>
</comment>
<protein>
    <submittedName>
        <fullName evidence="1">Uncharacterized protein</fullName>
    </submittedName>
</protein>
<organism evidence="1">
    <name type="scientific">Picea glauca</name>
    <name type="common">White spruce</name>
    <name type="synonym">Pinus glauca</name>
    <dbReference type="NCBI Taxonomy" id="3330"/>
    <lineage>
        <taxon>Eukaryota</taxon>
        <taxon>Viridiplantae</taxon>
        <taxon>Streptophyta</taxon>
        <taxon>Embryophyta</taxon>
        <taxon>Tracheophyta</taxon>
        <taxon>Spermatophyta</taxon>
        <taxon>Pinopsida</taxon>
        <taxon>Pinidae</taxon>
        <taxon>Conifers I</taxon>
        <taxon>Pinales</taxon>
        <taxon>Pinaceae</taxon>
        <taxon>Picea</taxon>
    </lineage>
</organism>
<gene>
    <name evidence="1" type="ORF">ABT39_MTgene6306</name>
</gene>
<name>A0A124GMV1_PICGL</name>
<accession>A0A124GMV1</accession>
<dbReference type="EMBL" id="LKAM01000009">
    <property type="protein sequence ID" value="KUM46851.1"/>
    <property type="molecule type" value="Genomic_DNA"/>
</dbReference>
<geneLocation type="mitochondrion" evidence="1"/>
<proteinExistence type="predicted"/>
<evidence type="ECO:0000313" key="1">
    <source>
        <dbReference type="EMBL" id="KUM46851.1"/>
    </source>
</evidence>